<dbReference type="AlphaFoldDB" id="A0A2P2IKR3"/>
<proteinExistence type="predicted"/>
<dbReference type="EMBL" id="GGEC01001339">
    <property type="protein sequence ID" value="MBW81822.1"/>
    <property type="molecule type" value="Transcribed_RNA"/>
</dbReference>
<reference evidence="1" key="1">
    <citation type="submission" date="2018-02" db="EMBL/GenBank/DDBJ databases">
        <title>Rhizophora mucronata_Transcriptome.</title>
        <authorList>
            <person name="Meera S.P."/>
            <person name="Sreeshan A."/>
            <person name="Augustine A."/>
        </authorList>
    </citation>
    <scope>NUCLEOTIDE SEQUENCE</scope>
    <source>
        <tissue evidence="1">Leaf</tissue>
    </source>
</reference>
<name>A0A2P2IKR3_RHIMU</name>
<sequence>MVTNNRKGIASGKNKHLKQQRTGTFCLRVTRVLPAASCKWRRSWMLKSLPLTLKMRVPLTSVTVKSFSPRVKTLEAIVRSTGY</sequence>
<protein>
    <submittedName>
        <fullName evidence="1">Uncharacterized protein MANES_09G114200</fullName>
    </submittedName>
</protein>
<evidence type="ECO:0000313" key="1">
    <source>
        <dbReference type="EMBL" id="MBW81822.1"/>
    </source>
</evidence>
<accession>A0A2P2IKR3</accession>
<organism evidence="1">
    <name type="scientific">Rhizophora mucronata</name>
    <name type="common">Asiatic mangrove</name>
    <dbReference type="NCBI Taxonomy" id="61149"/>
    <lineage>
        <taxon>Eukaryota</taxon>
        <taxon>Viridiplantae</taxon>
        <taxon>Streptophyta</taxon>
        <taxon>Embryophyta</taxon>
        <taxon>Tracheophyta</taxon>
        <taxon>Spermatophyta</taxon>
        <taxon>Magnoliopsida</taxon>
        <taxon>eudicotyledons</taxon>
        <taxon>Gunneridae</taxon>
        <taxon>Pentapetalae</taxon>
        <taxon>rosids</taxon>
        <taxon>fabids</taxon>
        <taxon>Malpighiales</taxon>
        <taxon>Rhizophoraceae</taxon>
        <taxon>Rhizophora</taxon>
    </lineage>
</organism>